<feature type="compositionally biased region" description="Basic and acidic residues" evidence="1">
    <location>
        <begin position="309"/>
        <end position="323"/>
    </location>
</feature>
<protein>
    <submittedName>
        <fullName evidence="2">Uncharacterized protein</fullName>
    </submittedName>
</protein>
<dbReference type="Proteomes" id="UP001165082">
    <property type="component" value="Unassembled WGS sequence"/>
</dbReference>
<sequence length="354" mass="41504">MKAQFMDQMARSQSAPDMKRRDSVSRGRAASKKQSTRRVLLEEPDLWERYFDEDWEEEPDWKLLLTGKIKRAIKHALSPKDRKTHSINACDYTLKHWLHMKKLQVDAIHNKLGIKEHNLVEMDADLMLISPTFEEYVDGLLTICKMKSGGVWDMDQKVEMLVGVYGKTKSGHLNRDEFAEMLKHHAKVKPPPKPPQFETEDEQIEYERKVKRGEITVPKYMDQPEYELYLYRWLKKEFAGWEKVQGDYVTLKTAITGMEANHMLEDHFSIDLWALLKKTKVNDDEAGERLKYISVAEKAYQKYQEQLERIAPEKSDKRKEETQKALFEMTTANLGRRTTPAAGKKKRPKKKKGK</sequence>
<feature type="region of interest" description="Disordered" evidence="1">
    <location>
        <begin position="309"/>
        <end position="354"/>
    </location>
</feature>
<dbReference type="EMBL" id="BRXZ01000266">
    <property type="protein sequence ID" value="GMI08450.1"/>
    <property type="molecule type" value="Genomic_DNA"/>
</dbReference>
<evidence type="ECO:0000256" key="1">
    <source>
        <dbReference type="SAM" id="MobiDB-lite"/>
    </source>
</evidence>
<feature type="region of interest" description="Disordered" evidence="1">
    <location>
        <begin position="1"/>
        <end position="37"/>
    </location>
</feature>
<feature type="compositionally biased region" description="Basic residues" evidence="1">
    <location>
        <begin position="343"/>
        <end position="354"/>
    </location>
</feature>
<gene>
    <name evidence="2" type="ORF">TrRE_jg6035</name>
</gene>
<proteinExistence type="predicted"/>
<keyword evidence="3" id="KW-1185">Reference proteome</keyword>
<name>A0A9W7CEI0_9STRA</name>
<accession>A0A9W7CEI0</accession>
<evidence type="ECO:0000313" key="2">
    <source>
        <dbReference type="EMBL" id="GMI08450.1"/>
    </source>
</evidence>
<reference evidence="2" key="1">
    <citation type="submission" date="2022-07" db="EMBL/GenBank/DDBJ databases">
        <title>Genome analysis of Parmales, a sister group of diatoms, reveals the evolutionary specialization of diatoms from phago-mixotrophs to photoautotrophs.</title>
        <authorList>
            <person name="Ban H."/>
            <person name="Sato S."/>
            <person name="Yoshikawa S."/>
            <person name="Kazumasa Y."/>
            <person name="Nakamura Y."/>
            <person name="Ichinomiya M."/>
            <person name="Saitoh K."/>
            <person name="Sato N."/>
            <person name="Blanc-Mathieu R."/>
            <person name="Endo H."/>
            <person name="Kuwata A."/>
            <person name="Ogata H."/>
        </authorList>
    </citation>
    <scope>NUCLEOTIDE SEQUENCE</scope>
</reference>
<dbReference type="AlphaFoldDB" id="A0A9W7CEI0"/>
<dbReference type="OrthoDB" id="190650at2759"/>
<comment type="caution">
    <text evidence="2">The sequence shown here is derived from an EMBL/GenBank/DDBJ whole genome shotgun (WGS) entry which is preliminary data.</text>
</comment>
<evidence type="ECO:0000313" key="3">
    <source>
        <dbReference type="Proteomes" id="UP001165082"/>
    </source>
</evidence>
<organism evidence="2 3">
    <name type="scientific">Triparma retinervis</name>
    <dbReference type="NCBI Taxonomy" id="2557542"/>
    <lineage>
        <taxon>Eukaryota</taxon>
        <taxon>Sar</taxon>
        <taxon>Stramenopiles</taxon>
        <taxon>Ochrophyta</taxon>
        <taxon>Bolidophyceae</taxon>
        <taxon>Parmales</taxon>
        <taxon>Triparmaceae</taxon>
        <taxon>Triparma</taxon>
    </lineage>
</organism>